<keyword evidence="1" id="KW-0479">Metal-binding</keyword>
<evidence type="ECO:0000313" key="7">
    <source>
        <dbReference type="Proteomes" id="UP000272942"/>
    </source>
</evidence>
<proteinExistence type="predicted"/>
<accession>A0A183AP83</accession>
<keyword evidence="7" id="KW-1185">Reference proteome</keyword>
<gene>
    <name evidence="6" type="ORF">ECPE_LOCUS8770</name>
</gene>
<name>A0A183AP83_9TREM</name>
<dbReference type="Pfam" id="PF01428">
    <property type="entry name" value="zf-AN1"/>
    <property type="match status" value="1"/>
</dbReference>
<evidence type="ECO:0000256" key="4">
    <source>
        <dbReference type="SAM" id="MobiDB-lite"/>
    </source>
</evidence>
<evidence type="ECO:0000313" key="8">
    <source>
        <dbReference type="WBParaSite" id="ECPE_0000879401-mRNA-1"/>
    </source>
</evidence>
<keyword evidence="2" id="KW-0863">Zinc-finger</keyword>
<evidence type="ECO:0000256" key="3">
    <source>
        <dbReference type="ARBA" id="ARBA00022833"/>
    </source>
</evidence>
<dbReference type="Proteomes" id="UP000272942">
    <property type="component" value="Unassembled WGS sequence"/>
</dbReference>
<dbReference type="InterPro" id="IPR000058">
    <property type="entry name" value="Znf_AN1"/>
</dbReference>
<feature type="domain" description="AN1-type" evidence="5">
    <location>
        <begin position="43"/>
        <end position="80"/>
    </location>
</feature>
<evidence type="ECO:0000256" key="2">
    <source>
        <dbReference type="ARBA" id="ARBA00022771"/>
    </source>
</evidence>
<dbReference type="OrthoDB" id="431929at2759"/>
<dbReference type="WBParaSite" id="ECPE_0000879401-mRNA-1">
    <property type="protein sequence ID" value="ECPE_0000879401-mRNA-1"/>
    <property type="gene ID" value="ECPE_0000879401"/>
</dbReference>
<dbReference type="EMBL" id="UZAN01046439">
    <property type="protein sequence ID" value="VDP84159.1"/>
    <property type="molecule type" value="Genomic_DNA"/>
</dbReference>
<keyword evidence="3" id="KW-0862">Zinc</keyword>
<dbReference type="SUPFAM" id="SSF118310">
    <property type="entry name" value="AN1-like Zinc finger"/>
    <property type="match status" value="1"/>
</dbReference>
<dbReference type="Gene3D" id="4.10.1110.10">
    <property type="entry name" value="AN1-like Zinc finger"/>
    <property type="match status" value="1"/>
</dbReference>
<evidence type="ECO:0000313" key="6">
    <source>
        <dbReference type="EMBL" id="VDP84159.1"/>
    </source>
</evidence>
<reference evidence="6 7" key="2">
    <citation type="submission" date="2018-11" db="EMBL/GenBank/DDBJ databases">
        <authorList>
            <consortium name="Pathogen Informatics"/>
        </authorList>
    </citation>
    <scope>NUCLEOTIDE SEQUENCE [LARGE SCALE GENOMIC DNA]</scope>
    <source>
        <strain evidence="6 7">Egypt</strain>
    </source>
</reference>
<dbReference type="GO" id="GO:0005737">
    <property type="term" value="C:cytoplasm"/>
    <property type="evidence" value="ECO:0007669"/>
    <property type="project" value="TreeGrafter"/>
</dbReference>
<evidence type="ECO:0000256" key="1">
    <source>
        <dbReference type="ARBA" id="ARBA00022723"/>
    </source>
</evidence>
<dbReference type="InterPro" id="IPR035896">
    <property type="entry name" value="AN1-like_Znf"/>
</dbReference>
<dbReference type="PANTHER" id="PTHR14677:SF20">
    <property type="entry name" value="ZINC FINGER AN1-TYPE CONTAINING 2A-RELATED"/>
    <property type="match status" value="1"/>
</dbReference>
<evidence type="ECO:0000259" key="5">
    <source>
        <dbReference type="Pfam" id="PF01428"/>
    </source>
</evidence>
<dbReference type="GO" id="GO:0008270">
    <property type="term" value="F:zinc ion binding"/>
    <property type="evidence" value="ECO:0007669"/>
    <property type="project" value="UniProtKB-KW"/>
</dbReference>
<sequence>MADAIKLARKIHSSVTAHECQAPSRNVQDEVTNAEAGTCQQRCQFSDCTKTQMLLLECEACKGQFCIGHKQKETHQCPKLWTATDEARAEREAGVRNAEDLDRTALHSVSRPLHHVEPHSGSSESKPVSARSRATAARLTLMQAKMHAKPAGRVASSLSAEDRFVIRLSVSAELNPSSTDVAPFFVGKFWPLGKVLDFAQQHFAVKAPPSGTIIELYVDNIPK</sequence>
<organism evidence="8">
    <name type="scientific">Echinostoma caproni</name>
    <dbReference type="NCBI Taxonomy" id="27848"/>
    <lineage>
        <taxon>Eukaryota</taxon>
        <taxon>Metazoa</taxon>
        <taxon>Spiralia</taxon>
        <taxon>Lophotrochozoa</taxon>
        <taxon>Platyhelminthes</taxon>
        <taxon>Trematoda</taxon>
        <taxon>Digenea</taxon>
        <taxon>Plagiorchiida</taxon>
        <taxon>Echinostomata</taxon>
        <taxon>Echinostomatoidea</taxon>
        <taxon>Echinostomatidae</taxon>
        <taxon>Echinostoma</taxon>
    </lineage>
</organism>
<reference evidence="8" key="1">
    <citation type="submission" date="2016-06" db="UniProtKB">
        <authorList>
            <consortium name="WormBaseParasite"/>
        </authorList>
    </citation>
    <scope>IDENTIFICATION</scope>
</reference>
<dbReference type="AlphaFoldDB" id="A0A183AP83"/>
<dbReference type="PANTHER" id="PTHR14677">
    <property type="entry name" value="ARSENITE INDUCUBLE RNA ASSOCIATED PROTEIN AIP-1-RELATED"/>
    <property type="match status" value="1"/>
</dbReference>
<feature type="region of interest" description="Disordered" evidence="4">
    <location>
        <begin position="109"/>
        <end position="130"/>
    </location>
</feature>
<protein>
    <submittedName>
        <fullName evidence="8">AN1-type domain-containing protein</fullName>
    </submittedName>
</protein>